<gene>
    <name evidence="1" type="ordered locus">Ilyop_1755</name>
</gene>
<dbReference type="HOGENOM" id="CLU_1667040_0_0_0"/>
<evidence type="ECO:0000313" key="2">
    <source>
        <dbReference type="Proteomes" id="UP000006875"/>
    </source>
</evidence>
<dbReference type="SUPFAM" id="SSF81301">
    <property type="entry name" value="Nucleotidyltransferase"/>
    <property type="match status" value="1"/>
</dbReference>
<dbReference type="eggNOG" id="COG1796">
    <property type="taxonomic scope" value="Bacteria"/>
</dbReference>
<dbReference type="STRING" id="572544.Ilyop_1755"/>
<proteinExistence type="predicted"/>
<dbReference type="Proteomes" id="UP000006875">
    <property type="component" value="Chromosome"/>
</dbReference>
<dbReference type="EMBL" id="CP002281">
    <property type="protein sequence ID" value="ADO83526.1"/>
    <property type="molecule type" value="Genomic_DNA"/>
</dbReference>
<evidence type="ECO:0000313" key="1">
    <source>
        <dbReference type="EMBL" id="ADO83526.1"/>
    </source>
</evidence>
<dbReference type="RefSeq" id="WP_013388189.1">
    <property type="nucleotide sequence ID" value="NC_014632.1"/>
</dbReference>
<dbReference type="OrthoDB" id="9808747at2"/>
<dbReference type="InterPro" id="IPR043519">
    <property type="entry name" value="NT_sf"/>
</dbReference>
<protein>
    <submittedName>
        <fullName evidence="1">Family X DNA polymerase IV</fullName>
    </submittedName>
</protein>
<name>E3H8X2_ILYPC</name>
<keyword evidence="2" id="KW-1185">Reference proteome</keyword>
<dbReference type="Gene3D" id="3.30.460.10">
    <property type="entry name" value="Beta Polymerase, domain 2"/>
    <property type="match status" value="1"/>
</dbReference>
<sequence>MKKRFEYEFALKEYKKLYRYIKEKGFRCDASGSLRRKKGDVGDIDFVIEGPEKMVLEIIALYSQIEKPINKYEFMLKSGICIHAIPENSSKYTFTLWHSTGPKSHVKFIEKIYAEKGIEIIEENIHEDEIYSKIGIEYIKPEERYKLQEVENDQDRKI</sequence>
<dbReference type="KEGG" id="ipo:Ilyop_1755"/>
<organism evidence="1 2">
    <name type="scientific">Ilyobacter polytropus (strain ATCC 51220 / DSM 2926 / LMG 16218 / CuHBu1)</name>
    <dbReference type="NCBI Taxonomy" id="572544"/>
    <lineage>
        <taxon>Bacteria</taxon>
        <taxon>Fusobacteriati</taxon>
        <taxon>Fusobacteriota</taxon>
        <taxon>Fusobacteriia</taxon>
        <taxon>Fusobacteriales</taxon>
        <taxon>Fusobacteriaceae</taxon>
        <taxon>Ilyobacter</taxon>
    </lineage>
</organism>
<dbReference type="AlphaFoldDB" id="E3H8X2"/>
<reference evidence="1 2" key="1">
    <citation type="journal article" date="2010" name="Stand. Genomic Sci.">
        <title>Complete genome sequence of Ilyobacter polytropus type strain (CuHbu1).</title>
        <authorList>
            <person name="Sikorski J."/>
            <person name="Chertkov O."/>
            <person name="Lapidus A."/>
            <person name="Nolan M."/>
            <person name="Lucas S."/>
            <person name="Del Rio T.G."/>
            <person name="Tice H."/>
            <person name="Cheng J.F."/>
            <person name="Tapia R."/>
            <person name="Han C."/>
            <person name="Goodwin L."/>
            <person name="Pitluck S."/>
            <person name="Liolios K."/>
            <person name="Ivanova N."/>
            <person name="Mavromatis K."/>
            <person name="Mikhailova N."/>
            <person name="Pati A."/>
            <person name="Chen A."/>
            <person name="Palaniappan K."/>
            <person name="Land M."/>
            <person name="Hauser L."/>
            <person name="Chang Y.J."/>
            <person name="Jeffries C.D."/>
            <person name="Brambilla E."/>
            <person name="Yasawong M."/>
            <person name="Rohde M."/>
            <person name="Pukall R."/>
            <person name="Spring S."/>
            <person name="Goker M."/>
            <person name="Woyke T."/>
            <person name="Bristow J."/>
            <person name="Eisen J.A."/>
            <person name="Markowitz V."/>
            <person name="Hugenholtz P."/>
            <person name="Kyrpides N.C."/>
            <person name="Klenk H.P."/>
        </authorList>
    </citation>
    <scope>NUCLEOTIDE SEQUENCE [LARGE SCALE GENOMIC DNA]</scope>
    <source>
        <strain evidence="2">ATCC 51220 / DSM 2926 / LMG 16218 / CuHBu1</strain>
    </source>
</reference>
<accession>E3H8X2</accession>